<feature type="binding site" evidence="9">
    <location>
        <position position="89"/>
    </location>
    <ligand>
        <name>ATP</name>
        <dbReference type="ChEBI" id="CHEBI:30616"/>
    </ligand>
</feature>
<dbReference type="GO" id="GO:0000245">
    <property type="term" value="P:spliceosomal complex assembly"/>
    <property type="evidence" value="ECO:0007669"/>
    <property type="project" value="TreeGrafter"/>
</dbReference>
<protein>
    <recommendedName>
        <fullName evidence="1">non-specific serine/threonine protein kinase</fullName>
        <ecNumber evidence="1">2.7.11.1</ecNumber>
    </recommendedName>
</protein>
<dbReference type="Gene3D" id="1.10.510.10">
    <property type="entry name" value="Transferase(Phosphotransferase) domain 1"/>
    <property type="match status" value="1"/>
</dbReference>
<keyword evidence="6 9" id="KW-0067">ATP-binding</keyword>
<dbReference type="Pfam" id="PF00069">
    <property type="entry name" value="Pkinase"/>
    <property type="match status" value="1"/>
</dbReference>
<comment type="catalytic activity">
    <reaction evidence="7">
        <text>L-threonyl-[protein] + ATP = O-phospho-L-threonyl-[protein] + ADP + H(+)</text>
        <dbReference type="Rhea" id="RHEA:46608"/>
        <dbReference type="Rhea" id="RHEA-COMP:11060"/>
        <dbReference type="Rhea" id="RHEA-COMP:11605"/>
        <dbReference type="ChEBI" id="CHEBI:15378"/>
        <dbReference type="ChEBI" id="CHEBI:30013"/>
        <dbReference type="ChEBI" id="CHEBI:30616"/>
        <dbReference type="ChEBI" id="CHEBI:61977"/>
        <dbReference type="ChEBI" id="CHEBI:456216"/>
        <dbReference type="EC" id="2.7.11.1"/>
    </reaction>
</comment>
<proteinExistence type="predicted"/>
<feature type="domain" description="Protein kinase" evidence="10">
    <location>
        <begin position="60"/>
        <end position="362"/>
    </location>
</feature>
<dbReference type="Proteomes" id="UP001175000">
    <property type="component" value="Unassembled WGS sequence"/>
</dbReference>
<dbReference type="EMBL" id="JAULSU010000006">
    <property type="protein sequence ID" value="KAK0614608.1"/>
    <property type="molecule type" value="Genomic_DNA"/>
</dbReference>
<dbReference type="InterPro" id="IPR000719">
    <property type="entry name" value="Prot_kinase_dom"/>
</dbReference>
<evidence type="ECO:0000256" key="1">
    <source>
        <dbReference type="ARBA" id="ARBA00012513"/>
    </source>
</evidence>
<dbReference type="InterPro" id="IPR011009">
    <property type="entry name" value="Kinase-like_dom_sf"/>
</dbReference>
<sequence>MAACLGRFSSHHGVRGYSSLLAIPPPAFEYQYVEGVEVLEDYRPGGYHPVQIDDRLHSRYRIIHKLGHGTYSTAWLALDEQTSEYVAVKVGTADADKREADILSQISPGITATGSEAASTLPLALDRFFIDGPNGTHPCLAIVPARCSLRDAKEASDWRLFQLNVARSLAAQLVMAVFHVHSQGFAHGDLHLGITGDELTLGEAKFLLIDFGVAFRPSDESRFQSYTPLVLRPPEAFFEPTTPLSFTSDIWSLSCAIFELLGHRPLVDGIIAPQDDITAQQEKWVLRAKWFDATGKPLSNERDIWSWDRRFDEWVNGLRPSWGAEVVKGDEKAALLELLRWMLAWRPCERPSVDEVLKSAWMKQWALPAYKEGRKTWK</sequence>
<dbReference type="PROSITE" id="PS00107">
    <property type="entry name" value="PROTEIN_KINASE_ATP"/>
    <property type="match status" value="1"/>
</dbReference>
<dbReference type="GO" id="GO:0050684">
    <property type="term" value="P:regulation of mRNA processing"/>
    <property type="evidence" value="ECO:0007669"/>
    <property type="project" value="TreeGrafter"/>
</dbReference>
<dbReference type="GO" id="GO:0004674">
    <property type="term" value="F:protein serine/threonine kinase activity"/>
    <property type="evidence" value="ECO:0007669"/>
    <property type="project" value="UniProtKB-KW"/>
</dbReference>
<comment type="caution">
    <text evidence="11">The sequence shown here is derived from an EMBL/GenBank/DDBJ whole genome shotgun (WGS) entry which is preliminary data.</text>
</comment>
<organism evidence="11 12">
    <name type="scientific">Immersiella caudata</name>
    <dbReference type="NCBI Taxonomy" id="314043"/>
    <lineage>
        <taxon>Eukaryota</taxon>
        <taxon>Fungi</taxon>
        <taxon>Dikarya</taxon>
        <taxon>Ascomycota</taxon>
        <taxon>Pezizomycotina</taxon>
        <taxon>Sordariomycetes</taxon>
        <taxon>Sordariomycetidae</taxon>
        <taxon>Sordariales</taxon>
        <taxon>Lasiosphaeriaceae</taxon>
        <taxon>Immersiella</taxon>
    </lineage>
</organism>
<evidence type="ECO:0000256" key="6">
    <source>
        <dbReference type="ARBA" id="ARBA00022840"/>
    </source>
</evidence>
<evidence type="ECO:0000256" key="3">
    <source>
        <dbReference type="ARBA" id="ARBA00022679"/>
    </source>
</evidence>
<reference evidence="11" key="1">
    <citation type="submission" date="2023-06" db="EMBL/GenBank/DDBJ databases">
        <title>Genome-scale phylogeny and comparative genomics of the fungal order Sordariales.</title>
        <authorList>
            <consortium name="Lawrence Berkeley National Laboratory"/>
            <person name="Hensen N."/>
            <person name="Bonometti L."/>
            <person name="Westerberg I."/>
            <person name="Brannstrom I.O."/>
            <person name="Guillou S."/>
            <person name="Cros-Aarteil S."/>
            <person name="Calhoun S."/>
            <person name="Haridas S."/>
            <person name="Kuo A."/>
            <person name="Mondo S."/>
            <person name="Pangilinan J."/>
            <person name="Riley R."/>
            <person name="Labutti K."/>
            <person name="Andreopoulos B."/>
            <person name="Lipzen A."/>
            <person name="Chen C."/>
            <person name="Yanf M."/>
            <person name="Daum C."/>
            <person name="Ng V."/>
            <person name="Clum A."/>
            <person name="Steindorff A."/>
            <person name="Ohm R."/>
            <person name="Martin F."/>
            <person name="Silar P."/>
            <person name="Natvig D."/>
            <person name="Lalanne C."/>
            <person name="Gautier V."/>
            <person name="Ament-Velasquez S.L."/>
            <person name="Kruys A."/>
            <person name="Hutchinson M.I."/>
            <person name="Powell A.J."/>
            <person name="Barry K."/>
            <person name="Miller A.N."/>
            <person name="Grigoriev I.V."/>
            <person name="Debuchy R."/>
            <person name="Gladieux P."/>
            <person name="Thoren M.H."/>
            <person name="Johannesson H."/>
        </authorList>
    </citation>
    <scope>NUCLEOTIDE SEQUENCE</scope>
    <source>
        <strain evidence="11">CBS 606.72</strain>
    </source>
</reference>
<evidence type="ECO:0000259" key="10">
    <source>
        <dbReference type="PROSITE" id="PS50011"/>
    </source>
</evidence>
<keyword evidence="3" id="KW-0808">Transferase</keyword>
<dbReference type="PANTHER" id="PTHR47634">
    <property type="entry name" value="PROTEIN KINASE DOMAIN-CONTAINING PROTEIN-RELATED"/>
    <property type="match status" value="1"/>
</dbReference>
<accession>A0AA39WFU5</accession>
<evidence type="ECO:0000256" key="9">
    <source>
        <dbReference type="PROSITE-ProRule" id="PRU10141"/>
    </source>
</evidence>
<dbReference type="EC" id="2.7.11.1" evidence="1"/>
<keyword evidence="2" id="KW-0723">Serine/threonine-protein kinase</keyword>
<dbReference type="PROSITE" id="PS50011">
    <property type="entry name" value="PROTEIN_KINASE_DOM"/>
    <property type="match status" value="1"/>
</dbReference>
<dbReference type="SUPFAM" id="SSF56112">
    <property type="entry name" value="Protein kinase-like (PK-like)"/>
    <property type="match status" value="1"/>
</dbReference>
<evidence type="ECO:0000313" key="11">
    <source>
        <dbReference type="EMBL" id="KAK0614608.1"/>
    </source>
</evidence>
<name>A0AA39WFU5_9PEZI</name>
<comment type="catalytic activity">
    <reaction evidence="8">
        <text>L-seryl-[protein] + ATP = O-phospho-L-seryl-[protein] + ADP + H(+)</text>
        <dbReference type="Rhea" id="RHEA:17989"/>
        <dbReference type="Rhea" id="RHEA-COMP:9863"/>
        <dbReference type="Rhea" id="RHEA-COMP:11604"/>
        <dbReference type="ChEBI" id="CHEBI:15378"/>
        <dbReference type="ChEBI" id="CHEBI:29999"/>
        <dbReference type="ChEBI" id="CHEBI:30616"/>
        <dbReference type="ChEBI" id="CHEBI:83421"/>
        <dbReference type="ChEBI" id="CHEBI:456216"/>
        <dbReference type="EC" id="2.7.11.1"/>
    </reaction>
</comment>
<evidence type="ECO:0000256" key="7">
    <source>
        <dbReference type="ARBA" id="ARBA00047899"/>
    </source>
</evidence>
<keyword evidence="12" id="KW-1185">Reference proteome</keyword>
<dbReference type="InterPro" id="IPR051334">
    <property type="entry name" value="SRPK"/>
</dbReference>
<evidence type="ECO:0000313" key="12">
    <source>
        <dbReference type="Proteomes" id="UP001175000"/>
    </source>
</evidence>
<dbReference type="PANTHER" id="PTHR47634:SF9">
    <property type="entry name" value="PROTEIN KINASE DOMAIN-CONTAINING PROTEIN-RELATED"/>
    <property type="match status" value="1"/>
</dbReference>
<evidence type="ECO:0000256" key="4">
    <source>
        <dbReference type="ARBA" id="ARBA00022741"/>
    </source>
</evidence>
<dbReference type="GO" id="GO:0005524">
    <property type="term" value="F:ATP binding"/>
    <property type="evidence" value="ECO:0007669"/>
    <property type="project" value="UniProtKB-UniRule"/>
</dbReference>
<dbReference type="Gene3D" id="3.30.200.20">
    <property type="entry name" value="Phosphorylase Kinase, domain 1"/>
    <property type="match status" value="1"/>
</dbReference>
<gene>
    <name evidence="11" type="ORF">B0T14DRAFT_548153</name>
</gene>
<evidence type="ECO:0000256" key="8">
    <source>
        <dbReference type="ARBA" id="ARBA00048679"/>
    </source>
</evidence>
<keyword evidence="5 11" id="KW-0418">Kinase</keyword>
<dbReference type="InterPro" id="IPR017441">
    <property type="entry name" value="Protein_kinase_ATP_BS"/>
</dbReference>
<dbReference type="AlphaFoldDB" id="A0AA39WFU5"/>
<evidence type="ECO:0000256" key="5">
    <source>
        <dbReference type="ARBA" id="ARBA00022777"/>
    </source>
</evidence>
<dbReference type="SMART" id="SM00220">
    <property type="entry name" value="S_TKc"/>
    <property type="match status" value="1"/>
</dbReference>
<keyword evidence="4 9" id="KW-0547">Nucleotide-binding</keyword>
<evidence type="ECO:0000256" key="2">
    <source>
        <dbReference type="ARBA" id="ARBA00022527"/>
    </source>
</evidence>